<keyword evidence="4" id="KW-0328">Glycosyltransferase</keyword>
<gene>
    <name evidence="8" type="ORF">L195_g048069</name>
</gene>
<dbReference type="EMBL" id="ASHM01068028">
    <property type="protein sequence ID" value="PNX54450.1"/>
    <property type="molecule type" value="Genomic_DNA"/>
</dbReference>
<reference evidence="8 9" key="2">
    <citation type="journal article" date="2017" name="Front. Plant Sci.">
        <title>Gene Classification and Mining of Molecular Markers Useful in Red Clover (Trifolium pratense) Breeding.</title>
        <authorList>
            <person name="Istvanek J."/>
            <person name="Dluhosova J."/>
            <person name="Dluhos P."/>
            <person name="Patkova L."/>
            <person name="Nedelnik J."/>
            <person name="Repkova J."/>
        </authorList>
    </citation>
    <scope>NUCLEOTIDE SEQUENCE [LARGE SCALE GENOMIC DNA]</scope>
    <source>
        <strain evidence="9">cv. Tatra</strain>
        <tissue evidence="8">Young leaves</tissue>
    </source>
</reference>
<feature type="non-terminal residue" evidence="8">
    <location>
        <position position="184"/>
    </location>
</feature>
<evidence type="ECO:0000259" key="7">
    <source>
        <dbReference type="Pfam" id="PF00862"/>
    </source>
</evidence>
<dbReference type="PANTHER" id="PTHR45839:SF10">
    <property type="entry name" value="SUCROSE SYNTHASE"/>
    <property type="match status" value="1"/>
</dbReference>
<comment type="function">
    <text evidence="1">Sucrose-cleaving enzyme that provides UDP-glucose and fructose for various metabolic pathways.</text>
</comment>
<keyword evidence="5" id="KW-0808">Transferase</keyword>
<sequence length="184" mass="20934">VVYILDQVRALEAELLLRINQQGLKVKPQILVVTRLIPDAQGTKCNQELEPIIDTKHSKILRVPFQTDKGILRQWVSRFDIYPYLERFTQDATTKILNLMEGKPDLVIGNYTDGNLAASLMASKLKITQGTIAHALEKTKYEDSDVKWKELDPKYHFSCQFMADTIAMNASDFIITSTYQEIAG</sequence>
<dbReference type="ExpressionAtlas" id="A0A2K3JK96">
    <property type="expression patterns" value="baseline"/>
</dbReference>
<dbReference type="EC" id="2.4.1.13" evidence="3"/>
<evidence type="ECO:0000256" key="2">
    <source>
        <dbReference type="ARBA" id="ARBA00005894"/>
    </source>
</evidence>
<evidence type="ECO:0000256" key="4">
    <source>
        <dbReference type="ARBA" id="ARBA00022676"/>
    </source>
</evidence>
<dbReference type="STRING" id="57577.A0A2K3JK96"/>
<feature type="domain" description="Sucrose synthase first GT-B" evidence="7">
    <location>
        <begin position="1"/>
        <end position="184"/>
    </location>
</feature>
<name>A0A2K3JK96_TRIPR</name>
<comment type="similarity">
    <text evidence="2">Belongs to the glycosyltransferase 1 family. Plant sucrose synthase subfamily.</text>
</comment>
<dbReference type="GO" id="GO:0005985">
    <property type="term" value="P:sucrose metabolic process"/>
    <property type="evidence" value="ECO:0007669"/>
    <property type="project" value="InterPro"/>
</dbReference>
<evidence type="ECO:0000313" key="9">
    <source>
        <dbReference type="Proteomes" id="UP000236291"/>
    </source>
</evidence>
<evidence type="ECO:0000256" key="1">
    <source>
        <dbReference type="ARBA" id="ARBA00002595"/>
    </source>
</evidence>
<dbReference type="GO" id="GO:0016157">
    <property type="term" value="F:sucrose synthase activity"/>
    <property type="evidence" value="ECO:0007669"/>
    <property type="project" value="UniProtKB-EC"/>
</dbReference>
<organism evidence="8 9">
    <name type="scientific">Trifolium pratense</name>
    <name type="common">Red clover</name>
    <dbReference type="NCBI Taxonomy" id="57577"/>
    <lineage>
        <taxon>Eukaryota</taxon>
        <taxon>Viridiplantae</taxon>
        <taxon>Streptophyta</taxon>
        <taxon>Embryophyta</taxon>
        <taxon>Tracheophyta</taxon>
        <taxon>Spermatophyta</taxon>
        <taxon>Magnoliopsida</taxon>
        <taxon>eudicotyledons</taxon>
        <taxon>Gunneridae</taxon>
        <taxon>Pentapetalae</taxon>
        <taxon>rosids</taxon>
        <taxon>fabids</taxon>
        <taxon>Fabales</taxon>
        <taxon>Fabaceae</taxon>
        <taxon>Papilionoideae</taxon>
        <taxon>50 kb inversion clade</taxon>
        <taxon>NPAAA clade</taxon>
        <taxon>Hologalegina</taxon>
        <taxon>IRL clade</taxon>
        <taxon>Trifolieae</taxon>
        <taxon>Trifolium</taxon>
    </lineage>
</organism>
<dbReference type="PANTHER" id="PTHR45839">
    <property type="match status" value="1"/>
</dbReference>
<evidence type="ECO:0000256" key="3">
    <source>
        <dbReference type="ARBA" id="ARBA00012540"/>
    </source>
</evidence>
<dbReference type="Gene3D" id="3.40.50.2000">
    <property type="entry name" value="Glycogen Phosphorylase B"/>
    <property type="match status" value="1"/>
</dbReference>
<feature type="non-terminal residue" evidence="8">
    <location>
        <position position="1"/>
    </location>
</feature>
<evidence type="ECO:0000313" key="8">
    <source>
        <dbReference type="EMBL" id="PNX54450.1"/>
    </source>
</evidence>
<accession>A0A2K3JK96</accession>
<evidence type="ECO:0000256" key="6">
    <source>
        <dbReference type="ARBA" id="ARBA00049030"/>
    </source>
</evidence>
<dbReference type="Proteomes" id="UP000236291">
    <property type="component" value="Unassembled WGS sequence"/>
</dbReference>
<protein>
    <recommendedName>
        <fullName evidence="3">sucrose synthase</fullName>
        <ecNumber evidence="3">2.4.1.13</ecNumber>
    </recommendedName>
</protein>
<dbReference type="InterPro" id="IPR012820">
    <property type="entry name" value="Sucrose_synthase_pln/cyn"/>
</dbReference>
<comment type="catalytic activity">
    <reaction evidence="6">
        <text>an NDP-alpha-D-glucose + D-fructose = a ribonucleoside 5'-diphosphate + sucrose + H(+)</text>
        <dbReference type="Rhea" id="RHEA:16241"/>
        <dbReference type="ChEBI" id="CHEBI:15378"/>
        <dbReference type="ChEBI" id="CHEBI:17992"/>
        <dbReference type="ChEBI" id="CHEBI:37721"/>
        <dbReference type="ChEBI" id="CHEBI:57930"/>
        <dbReference type="ChEBI" id="CHEBI:76533"/>
        <dbReference type="EC" id="2.4.1.13"/>
    </reaction>
</comment>
<dbReference type="SUPFAM" id="SSF53756">
    <property type="entry name" value="UDP-Glycosyltransferase/glycogen phosphorylase"/>
    <property type="match status" value="1"/>
</dbReference>
<proteinExistence type="inferred from homology"/>
<dbReference type="AlphaFoldDB" id="A0A2K3JK96"/>
<comment type="caution">
    <text evidence="8">The sequence shown here is derived from an EMBL/GenBank/DDBJ whole genome shotgun (WGS) entry which is preliminary data.</text>
</comment>
<evidence type="ECO:0000256" key="5">
    <source>
        <dbReference type="ARBA" id="ARBA00022679"/>
    </source>
</evidence>
<dbReference type="Pfam" id="PF00862">
    <property type="entry name" value="GT-B_Sucrose_synth"/>
    <property type="match status" value="1"/>
</dbReference>
<reference evidence="8 9" key="1">
    <citation type="journal article" date="2014" name="Am. J. Bot.">
        <title>Genome assembly and annotation for red clover (Trifolium pratense; Fabaceae).</title>
        <authorList>
            <person name="Istvanek J."/>
            <person name="Jaros M."/>
            <person name="Krenek A."/>
            <person name="Repkova J."/>
        </authorList>
    </citation>
    <scope>NUCLEOTIDE SEQUENCE [LARGE SCALE GENOMIC DNA]</scope>
    <source>
        <strain evidence="9">cv. Tatra</strain>
        <tissue evidence="8">Young leaves</tissue>
    </source>
</reference>
<dbReference type="InterPro" id="IPR000368">
    <property type="entry name" value="Sucrose_synth_GT-B1"/>
</dbReference>